<proteinExistence type="predicted"/>
<dbReference type="AlphaFoldDB" id="A0A5D2F966"/>
<organism evidence="1 2">
    <name type="scientific">Gossypium darwinii</name>
    <name type="common">Darwin's cotton</name>
    <name type="synonym">Gossypium barbadense var. darwinii</name>
    <dbReference type="NCBI Taxonomy" id="34276"/>
    <lineage>
        <taxon>Eukaryota</taxon>
        <taxon>Viridiplantae</taxon>
        <taxon>Streptophyta</taxon>
        <taxon>Embryophyta</taxon>
        <taxon>Tracheophyta</taxon>
        <taxon>Spermatophyta</taxon>
        <taxon>Magnoliopsida</taxon>
        <taxon>eudicotyledons</taxon>
        <taxon>Gunneridae</taxon>
        <taxon>Pentapetalae</taxon>
        <taxon>rosids</taxon>
        <taxon>malvids</taxon>
        <taxon>Malvales</taxon>
        <taxon>Malvaceae</taxon>
        <taxon>Malvoideae</taxon>
        <taxon>Gossypium</taxon>
    </lineage>
</organism>
<reference evidence="1 2" key="1">
    <citation type="submission" date="2019-06" db="EMBL/GenBank/DDBJ databases">
        <title>WGS assembly of Gossypium darwinii.</title>
        <authorList>
            <person name="Chen Z.J."/>
            <person name="Sreedasyam A."/>
            <person name="Ando A."/>
            <person name="Song Q."/>
            <person name="De L."/>
            <person name="Hulse-Kemp A."/>
            <person name="Ding M."/>
            <person name="Ye W."/>
            <person name="Kirkbride R."/>
            <person name="Jenkins J."/>
            <person name="Plott C."/>
            <person name="Lovell J."/>
            <person name="Lin Y.-M."/>
            <person name="Vaughn R."/>
            <person name="Liu B."/>
            <person name="Li W."/>
            <person name="Simpson S."/>
            <person name="Scheffler B."/>
            <person name="Saski C."/>
            <person name="Grover C."/>
            <person name="Hu G."/>
            <person name="Conover J."/>
            <person name="Carlson J."/>
            <person name="Shu S."/>
            <person name="Boston L."/>
            <person name="Williams M."/>
            <person name="Peterson D."/>
            <person name="Mcgee K."/>
            <person name="Jones D."/>
            <person name="Wendel J."/>
            <person name="Stelly D."/>
            <person name="Grimwood J."/>
            <person name="Schmutz J."/>
        </authorList>
    </citation>
    <scope>NUCLEOTIDE SEQUENCE [LARGE SCALE GENOMIC DNA]</scope>
    <source>
        <strain evidence="1">1808015.09</strain>
    </source>
</reference>
<protein>
    <submittedName>
        <fullName evidence="1">Uncharacterized protein</fullName>
    </submittedName>
</protein>
<name>A0A5D2F966_GOSDA</name>
<gene>
    <name evidence="1" type="ORF">ES288_A09G103800v1</name>
</gene>
<accession>A0A5D2F966</accession>
<evidence type="ECO:0000313" key="1">
    <source>
        <dbReference type="EMBL" id="TYH01996.1"/>
    </source>
</evidence>
<dbReference type="Proteomes" id="UP000323506">
    <property type="component" value="Chromosome A09"/>
</dbReference>
<keyword evidence="2" id="KW-1185">Reference proteome</keyword>
<evidence type="ECO:0000313" key="2">
    <source>
        <dbReference type="Proteomes" id="UP000323506"/>
    </source>
</evidence>
<sequence>MHEQRPDSTDEGTIQGNLVRGTGRVMALGVRRTEEWAWLWRQEAVRGLEARGYCCGARGGDLGFLKLF</sequence>
<dbReference type="EMBL" id="CM017696">
    <property type="protein sequence ID" value="TYH01996.1"/>
    <property type="molecule type" value="Genomic_DNA"/>
</dbReference>